<gene>
    <name evidence="1" type="ORF">CTOB1V02_LOCUS9083</name>
</gene>
<protein>
    <submittedName>
        <fullName evidence="1">Uncharacterized protein</fullName>
    </submittedName>
</protein>
<organism evidence="1">
    <name type="scientific">Cyprideis torosa</name>
    <dbReference type="NCBI Taxonomy" id="163714"/>
    <lineage>
        <taxon>Eukaryota</taxon>
        <taxon>Metazoa</taxon>
        <taxon>Ecdysozoa</taxon>
        <taxon>Arthropoda</taxon>
        <taxon>Crustacea</taxon>
        <taxon>Oligostraca</taxon>
        <taxon>Ostracoda</taxon>
        <taxon>Podocopa</taxon>
        <taxon>Podocopida</taxon>
        <taxon>Cytherocopina</taxon>
        <taxon>Cytheroidea</taxon>
        <taxon>Cytherideidae</taxon>
        <taxon>Cyprideis</taxon>
    </lineage>
</organism>
<dbReference type="EMBL" id="OB663303">
    <property type="protein sequence ID" value="CAD7231231.1"/>
    <property type="molecule type" value="Genomic_DNA"/>
</dbReference>
<evidence type="ECO:0000313" key="1">
    <source>
        <dbReference type="EMBL" id="CAD7231231.1"/>
    </source>
</evidence>
<dbReference type="AlphaFoldDB" id="A0A7R8WGF9"/>
<feature type="non-terminal residue" evidence="1">
    <location>
        <position position="146"/>
    </location>
</feature>
<reference evidence="1" key="1">
    <citation type="submission" date="2020-11" db="EMBL/GenBank/DDBJ databases">
        <authorList>
            <person name="Tran Van P."/>
        </authorList>
    </citation>
    <scope>NUCLEOTIDE SEQUENCE</scope>
</reference>
<accession>A0A7R8WGF9</accession>
<proteinExistence type="predicted"/>
<sequence length="146" mass="16716">MGSVALMVLCFVILEGLLLLPKPVDCIPQGPQWPGQKEIVHPRLLGRKVKELYEPAIKGGVNQKLVHQIQNLEQGFRPRKRKDRTKVRKPKADEIFLNRVKRRADPHHGGFLGQWGKELGLDGWKNKIASWAEKVNDWFASSSEEY</sequence>
<name>A0A7R8WGF9_9CRUS</name>